<name>A0ABW1UPR5_9LACO</name>
<keyword evidence="2" id="KW-1185">Reference proteome</keyword>
<protein>
    <submittedName>
        <fullName evidence="1">Uncharacterized protein</fullName>
    </submittedName>
</protein>
<accession>A0ABW1UPR5</accession>
<dbReference type="Proteomes" id="UP001596310">
    <property type="component" value="Unassembled WGS sequence"/>
</dbReference>
<organism evidence="1 2">
    <name type="scientific">Lapidilactobacillus achengensis</name>
    <dbReference type="NCBI Taxonomy" id="2486000"/>
    <lineage>
        <taxon>Bacteria</taxon>
        <taxon>Bacillati</taxon>
        <taxon>Bacillota</taxon>
        <taxon>Bacilli</taxon>
        <taxon>Lactobacillales</taxon>
        <taxon>Lactobacillaceae</taxon>
        <taxon>Lapidilactobacillus</taxon>
    </lineage>
</organism>
<evidence type="ECO:0000313" key="2">
    <source>
        <dbReference type="Proteomes" id="UP001596310"/>
    </source>
</evidence>
<dbReference type="EMBL" id="JBHSSM010000017">
    <property type="protein sequence ID" value="MFC6315323.1"/>
    <property type="molecule type" value="Genomic_DNA"/>
</dbReference>
<gene>
    <name evidence="1" type="ORF">ACFQHW_07095</name>
</gene>
<reference evidence="2" key="1">
    <citation type="journal article" date="2019" name="Int. J. Syst. Evol. Microbiol.">
        <title>The Global Catalogue of Microorganisms (GCM) 10K type strain sequencing project: providing services to taxonomists for standard genome sequencing and annotation.</title>
        <authorList>
            <consortium name="The Broad Institute Genomics Platform"/>
            <consortium name="The Broad Institute Genome Sequencing Center for Infectious Disease"/>
            <person name="Wu L."/>
            <person name="Ma J."/>
        </authorList>
    </citation>
    <scope>NUCLEOTIDE SEQUENCE [LARGE SCALE GENOMIC DNA]</scope>
    <source>
        <strain evidence="2">CCM 8897</strain>
    </source>
</reference>
<proteinExistence type="predicted"/>
<comment type="caution">
    <text evidence="1">The sequence shown here is derived from an EMBL/GenBank/DDBJ whole genome shotgun (WGS) entry which is preliminary data.</text>
</comment>
<sequence length="45" mass="4966">MLEVNPLLSALYQNVLRGADRCALKYQIAQSAAQLSQSDKLMLTV</sequence>
<evidence type="ECO:0000313" key="1">
    <source>
        <dbReference type="EMBL" id="MFC6315323.1"/>
    </source>
</evidence>